<dbReference type="GO" id="GO:0003700">
    <property type="term" value="F:DNA-binding transcription factor activity"/>
    <property type="evidence" value="ECO:0007669"/>
    <property type="project" value="TreeGrafter"/>
</dbReference>
<dbReference type="PATRIC" id="fig|1423805.4.peg.910"/>
<keyword evidence="3" id="KW-0804">Transcription</keyword>
<dbReference type="PANTHER" id="PTHR30055:SF234">
    <property type="entry name" value="HTH-TYPE TRANSCRIPTIONAL REGULATOR BETI"/>
    <property type="match status" value="1"/>
</dbReference>
<evidence type="ECO:0000256" key="3">
    <source>
        <dbReference type="ARBA" id="ARBA00023163"/>
    </source>
</evidence>
<dbReference type="RefSeq" id="WP_056963464.1">
    <property type="nucleotide sequence ID" value="NZ_AZFC01000012.1"/>
</dbReference>
<evidence type="ECO:0000313" key="7">
    <source>
        <dbReference type="Proteomes" id="UP000051835"/>
    </source>
</evidence>
<dbReference type="EMBL" id="AZFC01000012">
    <property type="protein sequence ID" value="KRL49288.1"/>
    <property type="molecule type" value="Genomic_DNA"/>
</dbReference>
<organism evidence="6 7">
    <name type="scientific">Levilactobacillus spicheri DSM 15429</name>
    <dbReference type="NCBI Taxonomy" id="1423805"/>
    <lineage>
        <taxon>Bacteria</taxon>
        <taxon>Bacillati</taxon>
        <taxon>Bacillota</taxon>
        <taxon>Bacilli</taxon>
        <taxon>Lactobacillales</taxon>
        <taxon>Lactobacillaceae</taxon>
        <taxon>Levilactobacillus</taxon>
    </lineage>
</organism>
<gene>
    <name evidence="6" type="ORF">FD37_GL000887</name>
</gene>
<dbReference type="InterPro" id="IPR001647">
    <property type="entry name" value="HTH_TetR"/>
</dbReference>
<evidence type="ECO:0000313" key="6">
    <source>
        <dbReference type="EMBL" id="KRL49288.1"/>
    </source>
</evidence>
<comment type="caution">
    <text evidence="6">The sequence shown here is derived from an EMBL/GenBank/DDBJ whole genome shotgun (WGS) entry which is preliminary data.</text>
</comment>
<feature type="DNA-binding region" description="H-T-H motif" evidence="4">
    <location>
        <begin position="26"/>
        <end position="45"/>
    </location>
</feature>
<keyword evidence="1" id="KW-0805">Transcription regulation</keyword>
<sequence length="180" mass="20223">MAKTSKQQIIAAAEALILAQDNTEISLTQLSTKLGITHGALYKHFPNKQALWTAVAAAWFQEEILNRLSIPQRGSRQERLHAWLWAFVNAKKAAYNSDSKMFTLNTTYIDQNPAALSQVLQGAYAQMNEILGLPAEDYDHAEMILATFAIFTLPNFKSSWNDAEYTDRFEAIWNLIKGGV</sequence>
<dbReference type="PROSITE" id="PS50977">
    <property type="entry name" value="HTH_TETR_2"/>
    <property type="match status" value="1"/>
</dbReference>
<dbReference type="SUPFAM" id="SSF46689">
    <property type="entry name" value="Homeodomain-like"/>
    <property type="match status" value="1"/>
</dbReference>
<proteinExistence type="predicted"/>
<dbReference type="PRINTS" id="PR00455">
    <property type="entry name" value="HTHTETR"/>
</dbReference>
<evidence type="ECO:0000256" key="4">
    <source>
        <dbReference type="PROSITE-ProRule" id="PRU00335"/>
    </source>
</evidence>
<dbReference type="Pfam" id="PF00440">
    <property type="entry name" value="TetR_N"/>
    <property type="match status" value="1"/>
</dbReference>
<dbReference type="Gene3D" id="1.10.357.10">
    <property type="entry name" value="Tetracycline Repressor, domain 2"/>
    <property type="match status" value="1"/>
</dbReference>
<name>A0A0R1R8D0_9LACO</name>
<keyword evidence="2 4" id="KW-0238">DNA-binding</keyword>
<protein>
    <submittedName>
        <fullName evidence="6">Transcriptional regulator</fullName>
    </submittedName>
</protein>
<evidence type="ECO:0000256" key="2">
    <source>
        <dbReference type="ARBA" id="ARBA00023125"/>
    </source>
</evidence>
<reference evidence="6 7" key="1">
    <citation type="journal article" date="2015" name="Genome Announc.">
        <title>Expanding the biotechnology potential of lactobacilli through comparative genomics of 213 strains and associated genera.</title>
        <authorList>
            <person name="Sun Z."/>
            <person name="Harris H.M."/>
            <person name="McCann A."/>
            <person name="Guo C."/>
            <person name="Argimon S."/>
            <person name="Zhang W."/>
            <person name="Yang X."/>
            <person name="Jeffery I.B."/>
            <person name="Cooney J.C."/>
            <person name="Kagawa T.F."/>
            <person name="Liu W."/>
            <person name="Song Y."/>
            <person name="Salvetti E."/>
            <person name="Wrobel A."/>
            <person name="Rasinkangas P."/>
            <person name="Parkhill J."/>
            <person name="Rea M.C."/>
            <person name="O'Sullivan O."/>
            <person name="Ritari J."/>
            <person name="Douillard F.P."/>
            <person name="Paul Ross R."/>
            <person name="Yang R."/>
            <person name="Briner A.E."/>
            <person name="Felis G.E."/>
            <person name="de Vos W.M."/>
            <person name="Barrangou R."/>
            <person name="Klaenhammer T.R."/>
            <person name="Caufield P.W."/>
            <person name="Cui Y."/>
            <person name="Zhang H."/>
            <person name="O'Toole P.W."/>
        </authorList>
    </citation>
    <scope>NUCLEOTIDE SEQUENCE [LARGE SCALE GENOMIC DNA]</scope>
    <source>
        <strain evidence="6 7">DSM 15429</strain>
    </source>
</reference>
<dbReference type="InterPro" id="IPR009057">
    <property type="entry name" value="Homeodomain-like_sf"/>
</dbReference>
<evidence type="ECO:0000259" key="5">
    <source>
        <dbReference type="PROSITE" id="PS50977"/>
    </source>
</evidence>
<dbReference type="GO" id="GO:0000976">
    <property type="term" value="F:transcription cis-regulatory region binding"/>
    <property type="evidence" value="ECO:0007669"/>
    <property type="project" value="TreeGrafter"/>
</dbReference>
<dbReference type="InterPro" id="IPR050109">
    <property type="entry name" value="HTH-type_TetR-like_transc_reg"/>
</dbReference>
<accession>A0A0R1R8D0</accession>
<dbReference type="Proteomes" id="UP000051835">
    <property type="component" value="Unassembled WGS sequence"/>
</dbReference>
<evidence type="ECO:0000256" key="1">
    <source>
        <dbReference type="ARBA" id="ARBA00023015"/>
    </source>
</evidence>
<dbReference type="PANTHER" id="PTHR30055">
    <property type="entry name" value="HTH-TYPE TRANSCRIPTIONAL REGULATOR RUTR"/>
    <property type="match status" value="1"/>
</dbReference>
<feature type="domain" description="HTH tetR-type" evidence="5">
    <location>
        <begin position="3"/>
        <end position="63"/>
    </location>
</feature>
<dbReference type="AlphaFoldDB" id="A0A0R1R8D0"/>